<dbReference type="InterPro" id="IPR042204">
    <property type="entry name" value="2Fe-2S-bd_N"/>
</dbReference>
<dbReference type="EMBL" id="CP162599">
    <property type="protein sequence ID" value="XDK32841.1"/>
    <property type="molecule type" value="Genomic_DNA"/>
</dbReference>
<dbReference type="InterPro" id="IPR036010">
    <property type="entry name" value="2Fe-2S_ferredoxin-like_sf"/>
</dbReference>
<accession>A0AB39HS60</accession>
<sequence length="131" mass="14496">MNKNRIMDHPVLESLGNPKKITFTFDGKKYEGFEGDTIASALLANGIRKLRVQEATGNPRSIYCNIGHCFECRVAVNGKQGYRACVTLIEENMAVDSGQVLPHPLHPDVEDLPKTYADYAKNYKKGGNPNA</sequence>
<keyword evidence="1" id="KW-0560">Oxidoreductase</keyword>
<evidence type="ECO:0000313" key="2">
    <source>
        <dbReference type="EMBL" id="XDK32841.1"/>
    </source>
</evidence>
<reference evidence="2" key="1">
    <citation type="submission" date="2024-07" db="EMBL/GenBank/DDBJ databases">
        <title>Halotolerant mesophilic bacterium Ornithinibacillus sp. 4-3, sp. nov., isolated from soil.</title>
        <authorList>
            <person name="Sidarenka A.V."/>
            <person name="Guliayeva D.E."/>
            <person name="Leanovich S.I."/>
            <person name="Hileuskaya K.S."/>
            <person name="Akhremchuk A.E."/>
            <person name="Sikolenko M.A."/>
            <person name="Valentovich L.N."/>
        </authorList>
    </citation>
    <scope>NUCLEOTIDE SEQUENCE</scope>
    <source>
        <strain evidence="2">4-3</strain>
    </source>
</reference>
<dbReference type="GO" id="GO:0051536">
    <property type="term" value="F:iron-sulfur cluster binding"/>
    <property type="evidence" value="ECO:0007669"/>
    <property type="project" value="InterPro"/>
</dbReference>
<dbReference type="SUPFAM" id="SSF54292">
    <property type="entry name" value="2Fe-2S ferredoxin-like"/>
    <property type="match status" value="1"/>
</dbReference>
<name>A0AB39HS60_9BACI</name>
<evidence type="ECO:0000256" key="1">
    <source>
        <dbReference type="ARBA" id="ARBA00023002"/>
    </source>
</evidence>
<organism evidence="2">
    <name type="scientific">Ornithinibacillus sp. 4-3</name>
    <dbReference type="NCBI Taxonomy" id="3231488"/>
    <lineage>
        <taxon>Bacteria</taxon>
        <taxon>Bacillati</taxon>
        <taxon>Bacillota</taxon>
        <taxon>Bacilli</taxon>
        <taxon>Bacillales</taxon>
        <taxon>Bacillaceae</taxon>
        <taxon>Ornithinibacillus</taxon>
    </lineage>
</organism>
<protein>
    <submittedName>
        <fullName evidence="2">(2Fe-2S)-binding protein</fullName>
    </submittedName>
</protein>
<dbReference type="GO" id="GO:0016491">
    <property type="term" value="F:oxidoreductase activity"/>
    <property type="evidence" value="ECO:0007669"/>
    <property type="project" value="UniProtKB-KW"/>
</dbReference>
<dbReference type="AlphaFoldDB" id="A0AB39HS60"/>
<dbReference type="RefSeq" id="WP_368653528.1">
    <property type="nucleotide sequence ID" value="NZ_CP162599.1"/>
</dbReference>
<dbReference type="Pfam" id="PF13510">
    <property type="entry name" value="Fer2_4"/>
    <property type="match status" value="1"/>
</dbReference>
<proteinExistence type="predicted"/>
<gene>
    <name evidence="2" type="ORF">AB4Y30_00165</name>
</gene>
<dbReference type="Gene3D" id="3.10.20.440">
    <property type="entry name" value="2Fe-2S iron-sulphur cluster binding domain, sarcosine oxidase, alpha subunit, N-terminal domain"/>
    <property type="match status" value="1"/>
</dbReference>